<evidence type="ECO:0000313" key="1">
    <source>
        <dbReference type="EMBL" id="RKF84332.1"/>
    </source>
</evidence>
<sequence length="70" mass="8106">MAGGPRLIFEQKHRICKQESKHPLTSQANLAKWVKTQCNLEDTPNRSMISRRLANQKIFEQKVSSELIKN</sequence>
<dbReference type="AlphaFoldDB" id="A0A420JC66"/>
<gene>
    <name evidence="1" type="ORF">GcM1_114004</name>
</gene>
<reference evidence="1 2" key="1">
    <citation type="journal article" date="2018" name="BMC Genomics">
        <title>Comparative genome analyses reveal sequence features reflecting distinct modes of host-adaptation between dicot and monocot powdery mildew.</title>
        <authorList>
            <person name="Wu Y."/>
            <person name="Ma X."/>
            <person name="Pan Z."/>
            <person name="Kale S.D."/>
            <person name="Song Y."/>
            <person name="King H."/>
            <person name="Zhang Q."/>
            <person name="Presley C."/>
            <person name="Deng X."/>
            <person name="Wei C.I."/>
            <person name="Xiao S."/>
        </authorList>
    </citation>
    <scope>NUCLEOTIDE SEQUENCE [LARGE SCALE GENOMIC DNA]</scope>
    <source>
        <strain evidence="1">UMSG1</strain>
    </source>
</reference>
<evidence type="ECO:0008006" key="3">
    <source>
        <dbReference type="Google" id="ProtNLM"/>
    </source>
</evidence>
<dbReference type="Proteomes" id="UP000285326">
    <property type="component" value="Unassembled WGS sequence"/>
</dbReference>
<protein>
    <recommendedName>
        <fullName evidence="3">ARS-binding protein 1 N-terminal domain-containing protein</fullName>
    </recommendedName>
</protein>
<organism evidence="1 2">
    <name type="scientific">Golovinomyces cichoracearum</name>
    <dbReference type="NCBI Taxonomy" id="62708"/>
    <lineage>
        <taxon>Eukaryota</taxon>
        <taxon>Fungi</taxon>
        <taxon>Dikarya</taxon>
        <taxon>Ascomycota</taxon>
        <taxon>Pezizomycotina</taxon>
        <taxon>Leotiomycetes</taxon>
        <taxon>Erysiphales</taxon>
        <taxon>Erysiphaceae</taxon>
        <taxon>Golovinomyces</taxon>
    </lineage>
</organism>
<name>A0A420JC66_9PEZI</name>
<comment type="caution">
    <text evidence="1">The sequence shown here is derived from an EMBL/GenBank/DDBJ whole genome shotgun (WGS) entry which is preliminary data.</text>
</comment>
<evidence type="ECO:0000313" key="2">
    <source>
        <dbReference type="Proteomes" id="UP000285326"/>
    </source>
</evidence>
<dbReference type="EMBL" id="MCBS01011416">
    <property type="protein sequence ID" value="RKF84332.1"/>
    <property type="molecule type" value="Genomic_DNA"/>
</dbReference>
<proteinExistence type="predicted"/>
<accession>A0A420JC66</accession>